<keyword evidence="2" id="KW-1185">Reference proteome</keyword>
<evidence type="ECO:0000313" key="1">
    <source>
        <dbReference type="EMBL" id="PRQ19530.1"/>
    </source>
</evidence>
<proteinExistence type="predicted"/>
<protein>
    <submittedName>
        <fullName evidence="1">Uncharacterized protein</fullName>
    </submittedName>
</protein>
<dbReference type="Proteomes" id="UP000238479">
    <property type="component" value="Chromosome 7"/>
</dbReference>
<name>A0A2P6PC76_ROSCH</name>
<dbReference type="AlphaFoldDB" id="A0A2P6PC76"/>
<gene>
    <name evidence="1" type="ORF">RchiOBHm_Chr7g0218181</name>
</gene>
<evidence type="ECO:0000313" key="2">
    <source>
        <dbReference type="Proteomes" id="UP000238479"/>
    </source>
</evidence>
<accession>A0A2P6PC76</accession>
<comment type="caution">
    <text evidence="1">The sequence shown here is derived from an EMBL/GenBank/DDBJ whole genome shotgun (WGS) entry which is preliminary data.</text>
</comment>
<dbReference type="EMBL" id="PDCK01000045">
    <property type="protein sequence ID" value="PRQ19530.1"/>
    <property type="molecule type" value="Genomic_DNA"/>
</dbReference>
<organism evidence="1 2">
    <name type="scientific">Rosa chinensis</name>
    <name type="common">China rose</name>
    <dbReference type="NCBI Taxonomy" id="74649"/>
    <lineage>
        <taxon>Eukaryota</taxon>
        <taxon>Viridiplantae</taxon>
        <taxon>Streptophyta</taxon>
        <taxon>Embryophyta</taxon>
        <taxon>Tracheophyta</taxon>
        <taxon>Spermatophyta</taxon>
        <taxon>Magnoliopsida</taxon>
        <taxon>eudicotyledons</taxon>
        <taxon>Gunneridae</taxon>
        <taxon>Pentapetalae</taxon>
        <taxon>rosids</taxon>
        <taxon>fabids</taxon>
        <taxon>Rosales</taxon>
        <taxon>Rosaceae</taxon>
        <taxon>Rosoideae</taxon>
        <taxon>Rosoideae incertae sedis</taxon>
        <taxon>Rosa</taxon>
    </lineage>
</organism>
<reference evidence="1 2" key="1">
    <citation type="journal article" date="2018" name="Nat. Genet.">
        <title>The Rosa genome provides new insights in the design of modern roses.</title>
        <authorList>
            <person name="Bendahmane M."/>
        </authorList>
    </citation>
    <scope>NUCLEOTIDE SEQUENCE [LARGE SCALE GENOMIC DNA]</scope>
    <source>
        <strain evidence="2">cv. Old Blush</strain>
    </source>
</reference>
<sequence length="85" mass="9710">MNIIFFICSPNSFLTSTCQPHLSKEGNQINLIWISPPQDVHIVLVCQSWKIQPLQNIDLLHQKLQSSHIDNVPNLAPAHRPEFSK</sequence>
<dbReference type="Gramene" id="PRQ19530">
    <property type="protein sequence ID" value="PRQ19530"/>
    <property type="gene ID" value="RchiOBHm_Chr7g0218181"/>
</dbReference>